<evidence type="ECO:0000313" key="6">
    <source>
        <dbReference type="EMBL" id="HIQ90962.1"/>
    </source>
</evidence>
<dbReference type="SUPFAM" id="SSF141986">
    <property type="entry name" value="LD-carboxypeptidase A C-terminal domain-like"/>
    <property type="match status" value="1"/>
</dbReference>
<feature type="active site" description="Charge relay system" evidence="3">
    <location>
        <position position="244"/>
    </location>
</feature>
<comment type="caution">
    <text evidence="6">The sequence shown here is derived from an EMBL/GenBank/DDBJ whole genome shotgun (WGS) entry which is preliminary data.</text>
</comment>
<reference evidence="6" key="1">
    <citation type="submission" date="2020-10" db="EMBL/GenBank/DDBJ databases">
        <authorList>
            <person name="Gilroy R."/>
        </authorList>
    </citation>
    <scope>NUCLEOTIDE SEQUENCE</scope>
    <source>
        <strain evidence="6">CHK147-3167</strain>
    </source>
</reference>
<gene>
    <name evidence="6" type="ORF">IAB27_05005</name>
</gene>
<dbReference type="Pfam" id="PF02016">
    <property type="entry name" value="Peptidase_S66"/>
    <property type="match status" value="1"/>
</dbReference>
<proteinExistence type="inferred from homology"/>
<dbReference type="Gene3D" id="3.40.50.10740">
    <property type="entry name" value="Class I glutamine amidotransferase-like"/>
    <property type="match status" value="1"/>
</dbReference>
<dbReference type="PANTHER" id="PTHR30237">
    <property type="entry name" value="MURAMOYLTETRAPEPTIDE CARBOXYPEPTIDASE"/>
    <property type="match status" value="1"/>
</dbReference>
<feature type="active site" description="Nucleophile" evidence="3">
    <location>
        <position position="115"/>
    </location>
</feature>
<dbReference type="PANTHER" id="PTHR30237:SF4">
    <property type="entry name" value="LD-CARBOXYPEPTIDASE C-TERMINAL DOMAIN-CONTAINING PROTEIN"/>
    <property type="match status" value="1"/>
</dbReference>
<evidence type="ECO:0000256" key="3">
    <source>
        <dbReference type="PIRSR" id="PIRSR028757-1"/>
    </source>
</evidence>
<dbReference type="InterPro" id="IPR029062">
    <property type="entry name" value="Class_I_gatase-like"/>
</dbReference>
<dbReference type="SUPFAM" id="SSF52317">
    <property type="entry name" value="Class I glutamine amidotransferase-like"/>
    <property type="match status" value="1"/>
</dbReference>
<feature type="domain" description="LD-carboxypeptidase N-terminal" evidence="4">
    <location>
        <begin position="13"/>
        <end position="134"/>
    </location>
</feature>
<evidence type="ECO:0000256" key="1">
    <source>
        <dbReference type="ARBA" id="ARBA00010233"/>
    </source>
</evidence>
<dbReference type="Gene3D" id="3.50.30.60">
    <property type="entry name" value="LD-carboxypeptidase A C-terminal domain-like"/>
    <property type="match status" value="1"/>
</dbReference>
<sequence>MVKPRKLQKGDTVAIVSLSSGMAGDDLFKHRYEQGKRRLEEEFGLKVVTMQNALKGSDYLAKHPEARAEDFMNAIKDKNIKGIICNIGGADTVRLLPYIDYDLIKENPKVFMGYSDTTVNHFMMYKAGVTSYYGPSVMGEFAENYEMHDYTKKYVKEVLFQNEENIKIISSPEWTSEYLDWANAEYDNVKRKMNKEKHGYEILQGKGICEGELLGGCFDVFPMFIGTDIWPNKDEWKGKILFLETSEDEPEPDYIEYYLRNLIAQGIIDEINGIIVGKPQNEKYYEEYKEVYKRLISEEANRPDLPILYNVNIGHTAPMCIFPMGQKVRVDLEKKEIVFLEKPMSD</sequence>
<comment type="similarity">
    <text evidence="1">Belongs to the peptidase S66 family.</text>
</comment>
<keyword evidence="2" id="KW-0378">Hydrolase</keyword>
<dbReference type="InterPro" id="IPR027478">
    <property type="entry name" value="LdcA_N"/>
</dbReference>
<accession>A0A9D1CYP8</accession>
<dbReference type="InterPro" id="IPR027461">
    <property type="entry name" value="Carboxypeptidase_A_C_sf"/>
</dbReference>
<evidence type="ECO:0000256" key="2">
    <source>
        <dbReference type="ARBA" id="ARBA00022801"/>
    </source>
</evidence>
<protein>
    <submittedName>
        <fullName evidence="6">LD-carboxypeptidase</fullName>
    </submittedName>
</protein>
<dbReference type="CDD" id="cd07062">
    <property type="entry name" value="Peptidase_S66_mccF_like"/>
    <property type="match status" value="1"/>
</dbReference>
<reference evidence="6" key="2">
    <citation type="journal article" date="2021" name="PeerJ">
        <title>Extensive microbial diversity within the chicken gut microbiome revealed by metagenomics and culture.</title>
        <authorList>
            <person name="Gilroy R."/>
            <person name="Ravi A."/>
            <person name="Getino M."/>
            <person name="Pursley I."/>
            <person name="Horton D.L."/>
            <person name="Alikhan N.F."/>
            <person name="Baker D."/>
            <person name="Gharbi K."/>
            <person name="Hall N."/>
            <person name="Watson M."/>
            <person name="Adriaenssens E.M."/>
            <person name="Foster-Nyarko E."/>
            <person name="Jarju S."/>
            <person name="Secka A."/>
            <person name="Antonio M."/>
            <person name="Oren A."/>
            <person name="Chaudhuri R.R."/>
            <person name="La Ragione R."/>
            <person name="Hildebrand F."/>
            <person name="Pallen M.J."/>
        </authorList>
    </citation>
    <scope>NUCLEOTIDE SEQUENCE</scope>
    <source>
        <strain evidence="6">CHK147-3167</strain>
    </source>
</reference>
<dbReference type="PIRSF" id="PIRSF028757">
    <property type="entry name" value="LD-carboxypeptidase"/>
    <property type="match status" value="1"/>
</dbReference>
<dbReference type="Proteomes" id="UP000886786">
    <property type="component" value="Unassembled WGS sequence"/>
</dbReference>
<feature type="active site" description="Charge relay system" evidence="3">
    <location>
        <position position="315"/>
    </location>
</feature>
<evidence type="ECO:0000259" key="5">
    <source>
        <dbReference type="Pfam" id="PF17676"/>
    </source>
</evidence>
<dbReference type="InterPro" id="IPR040449">
    <property type="entry name" value="Peptidase_S66_N"/>
</dbReference>
<feature type="domain" description="LD-carboxypeptidase C-terminal" evidence="5">
    <location>
        <begin position="210"/>
        <end position="330"/>
    </location>
</feature>
<organism evidence="6 7">
    <name type="scientific">Candidatus Coprosoma intestinipullorum</name>
    <dbReference type="NCBI Taxonomy" id="2840752"/>
    <lineage>
        <taxon>Bacteria</taxon>
        <taxon>Bacillati</taxon>
        <taxon>Bacillota</taxon>
        <taxon>Bacillota incertae sedis</taxon>
        <taxon>Candidatus Coprosoma</taxon>
    </lineage>
</organism>
<dbReference type="Pfam" id="PF17676">
    <property type="entry name" value="Peptidase_S66C"/>
    <property type="match status" value="1"/>
</dbReference>
<name>A0A9D1CYP8_9FIRM</name>
<evidence type="ECO:0000259" key="4">
    <source>
        <dbReference type="Pfam" id="PF02016"/>
    </source>
</evidence>
<dbReference type="InterPro" id="IPR003507">
    <property type="entry name" value="S66_fam"/>
</dbReference>
<dbReference type="GO" id="GO:0016787">
    <property type="term" value="F:hydrolase activity"/>
    <property type="evidence" value="ECO:0007669"/>
    <property type="project" value="UniProtKB-KW"/>
</dbReference>
<dbReference type="InterPro" id="IPR040921">
    <property type="entry name" value="Peptidase_S66C"/>
</dbReference>
<evidence type="ECO:0000313" key="7">
    <source>
        <dbReference type="Proteomes" id="UP000886786"/>
    </source>
</evidence>
<dbReference type="AlphaFoldDB" id="A0A9D1CYP8"/>
<dbReference type="EMBL" id="DVFV01000093">
    <property type="protein sequence ID" value="HIQ90962.1"/>
    <property type="molecule type" value="Genomic_DNA"/>
</dbReference>